<proteinExistence type="predicted"/>
<dbReference type="STRING" id="290338.CKO_01861"/>
<dbReference type="EMBL" id="CP000822">
    <property type="protein sequence ID" value="ABV12988.1"/>
    <property type="molecule type" value="Genomic_DNA"/>
</dbReference>
<sequence>MISIIEPINPHIHYVGDGRGRRDVFVNGHQINHVVYANERKGIVEFAPHPLRAKRNGDVYTRKLRGVVTVEFRQCNGVHHGHS</sequence>
<evidence type="ECO:0000313" key="2">
    <source>
        <dbReference type="Proteomes" id="UP000008148"/>
    </source>
</evidence>
<evidence type="ECO:0000313" key="1">
    <source>
        <dbReference type="EMBL" id="ABV12988.1"/>
    </source>
</evidence>
<dbReference type="AlphaFoldDB" id="A8AHM5"/>
<organism evidence="1 2">
    <name type="scientific">Citrobacter koseri (strain ATCC BAA-895 / CDC 4225-83 / SGSC4696)</name>
    <dbReference type="NCBI Taxonomy" id="290338"/>
    <lineage>
        <taxon>Bacteria</taxon>
        <taxon>Pseudomonadati</taxon>
        <taxon>Pseudomonadota</taxon>
        <taxon>Gammaproteobacteria</taxon>
        <taxon>Enterobacterales</taxon>
        <taxon>Enterobacteriaceae</taxon>
        <taxon>Citrobacter</taxon>
    </lineage>
</organism>
<accession>A8AHM5</accession>
<dbReference type="HOGENOM" id="CLU_184967_0_0_6"/>
<dbReference type="Proteomes" id="UP000008148">
    <property type="component" value="Chromosome"/>
</dbReference>
<protein>
    <submittedName>
        <fullName evidence="1">Uncharacterized protein</fullName>
    </submittedName>
</protein>
<gene>
    <name evidence="1" type="ordered locus">CKO_01861</name>
</gene>
<keyword evidence="2" id="KW-1185">Reference proteome</keyword>
<name>A8AHM5_CITK8</name>
<reference evidence="1 2" key="1">
    <citation type="submission" date="2007-08" db="EMBL/GenBank/DDBJ databases">
        <authorList>
            <consortium name="The Citrobacter koseri Genome Sequencing Project"/>
            <person name="McClelland M."/>
            <person name="Sanderson E.K."/>
            <person name="Porwollik S."/>
            <person name="Spieth J."/>
            <person name="Clifton W.S."/>
            <person name="Latreille P."/>
            <person name="Courtney L."/>
            <person name="Wang C."/>
            <person name="Pepin K."/>
            <person name="Bhonagiri V."/>
            <person name="Nash W."/>
            <person name="Johnson M."/>
            <person name="Thiruvilangam P."/>
            <person name="Wilson R."/>
        </authorList>
    </citation>
    <scope>NUCLEOTIDE SEQUENCE [LARGE SCALE GENOMIC DNA]</scope>
    <source>
        <strain evidence="2">ATCC BAA-895 / CDC 4225-83 / SGSC4696</strain>
    </source>
</reference>
<dbReference type="KEGG" id="cko:CKO_01861"/>